<comment type="subcellular location">
    <subcellularLocation>
        <location evidence="1">Plastid</location>
        <location evidence="1">Chloroplast thylakoid membrane</location>
        <topology evidence="1">Peripheral membrane protein</topology>
        <orientation evidence="1">Lumenal side</orientation>
    </subcellularLocation>
</comment>
<keyword evidence="11" id="KW-1185">Reference proteome</keyword>
<keyword evidence="6" id="KW-0603">Photosystem I</keyword>
<dbReference type="GO" id="GO:0009522">
    <property type="term" value="C:photosystem I"/>
    <property type="evidence" value="ECO:0007669"/>
    <property type="project" value="UniProtKB-KW"/>
</dbReference>
<organism evidence="10 11">
    <name type="scientific">Quercus suber</name>
    <name type="common">Cork oak</name>
    <dbReference type="NCBI Taxonomy" id="58331"/>
    <lineage>
        <taxon>Eukaryota</taxon>
        <taxon>Viridiplantae</taxon>
        <taxon>Streptophyta</taxon>
        <taxon>Embryophyta</taxon>
        <taxon>Tracheophyta</taxon>
        <taxon>Spermatophyta</taxon>
        <taxon>Magnoliopsida</taxon>
        <taxon>eudicotyledons</taxon>
        <taxon>Gunneridae</taxon>
        <taxon>Pentapetalae</taxon>
        <taxon>rosids</taxon>
        <taxon>fabids</taxon>
        <taxon>Fagales</taxon>
        <taxon>Fagaceae</taxon>
        <taxon>Quercus</taxon>
    </lineage>
</organism>
<keyword evidence="3" id="KW-0150">Chloroplast</keyword>
<evidence type="ECO:0000256" key="2">
    <source>
        <dbReference type="ARBA" id="ARBA00010661"/>
    </source>
</evidence>
<dbReference type="GO" id="GO:0015979">
    <property type="term" value="P:photosynthesis"/>
    <property type="evidence" value="ECO:0007669"/>
    <property type="project" value="UniProtKB-KW"/>
</dbReference>
<evidence type="ECO:0000256" key="5">
    <source>
        <dbReference type="ARBA" id="ARBA00022640"/>
    </source>
</evidence>
<evidence type="ECO:0000313" key="10">
    <source>
        <dbReference type="EMBL" id="KAK7817867.1"/>
    </source>
</evidence>
<dbReference type="PANTHER" id="PTHR36327:SF1">
    <property type="entry name" value="OS03G0731100 PROTEIN"/>
    <property type="match status" value="1"/>
</dbReference>
<dbReference type="PANTHER" id="PTHR36327">
    <property type="entry name" value="UNNAMED PRODUCT"/>
    <property type="match status" value="1"/>
</dbReference>
<feature type="region of interest" description="Disordered" evidence="9">
    <location>
        <begin position="23"/>
        <end position="45"/>
    </location>
</feature>
<evidence type="ECO:0008006" key="12">
    <source>
        <dbReference type="Google" id="ProtNLM"/>
    </source>
</evidence>
<evidence type="ECO:0000256" key="7">
    <source>
        <dbReference type="ARBA" id="ARBA00023078"/>
    </source>
</evidence>
<evidence type="ECO:0000256" key="6">
    <source>
        <dbReference type="ARBA" id="ARBA00022836"/>
    </source>
</evidence>
<gene>
    <name evidence="10" type="ORF">CFP56_042046</name>
</gene>
<dbReference type="AlphaFoldDB" id="A0AAW0IUC6"/>
<feature type="compositionally biased region" description="Low complexity" evidence="9">
    <location>
        <begin position="36"/>
        <end position="45"/>
    </location>
</feature>
<dbReference type="Pfam" id="PF05479">
    <property type="entry name" value="PsaN"/>
    <property type="match status" value="1"/>
</dbReference>
<comment type="caution">
    <text evidence="10">The sequence shown here is derived from an EMBL/GenBank/DDBJ whole genome shotgun (WGS) entry which is preliminary data.</text>
</comment>
<dbReference type="EMBL" id="PKMF04000856">
    <property type="protein sequence ID" value="KAK7817867.1"/>
    <property type="molecule type" value="Genomic_DNA"/>
</dbReference>
<dbReference type="InterPro" id="IPR008796">
    <property type="entry name" value="PSAN"/>
</dbReference>
<sequence>MSSIGQSILMALTATVNKYASSNVQAVHRSERKRPTSTNTNSTSTDIARRGLLLSTVLAATQITDSRTELLQKYLKKSDENKTKNNKERLDSYYKRNYKDYFEFVEGSLNGKEGQQLTESEKGILDWLKRNK</sequence>
<accession>A0AAW0IUC6</accession>
<evidence type="ECO:0000256" key="1">
    <source>
        <dbReference type="ARBA" id="ARBA00004622"/>
    </source>
</evidence>
<evidence type="ECO:0000256" key="9">
    <source>
        <dbReference type="SAM" id="MobiDB-lite"/>
    </source>
</evidence>
<keyword evidence="4" id="KW-0602">Photosynthesis</keyword>
<dbReference type="GO" id="GO:0009535">
    <property type="term" value="C:chloroplast thylakoid membrane"/>
    <property type="evidence" value="ECO:0007669"/>
    <property type="project" value="UniProtKB-SubCell"/>
</dbReference>
<comment type="similarity">
    <text evidence="2">Belongs to the psaN family.</text>
</comment>
<name>A0AAW0IUC6_QUESU</name>
<dbReference type="Proteomes" id="UP000237347">
    <property type="component" value="Unassembled WGS sequence"/>
</dbReference>
<keyword evidence="7" id="KW-0793">Thylakoid</keyword>
<evidence type="ECO:0000256" key="8">
    <source>
        <dbReference type="ARBA" id="ARBA00023136"/>
    </source>
</evidence>
<protein>
    <recommendedName>
        <fullName evidence="12">Photosystem I reaction center subunit N</fullName>
    </recommendedName>
</protein>
<keyword evidence="8" id="KW-0472">Membrane</keyword>
<evidence type="ECO:0000256" key="3">
    <source>
        <dbReference type="ARBA" id="ARBA00022528"/>
    </source>
</evidence>
<evidence type="ECO:0000313" key="11">
    <source>
        <dbReference type="Proteomes" id="UP000237347"/>
    </source>
</evidence>
<keyword evidence="5" id="KW-0934">Plastid</keyword>
<proteinExistence type="inferred from homology"/>
<reference evidence="10 11" key="1">
    <citation type="journal article" date="2018" name="Sci. Data">
        <title>The draft genome sequence of cork oak.</title>
        <authorList>
            <person name="Ramos A.M."/>
            <person name="Usie A."/>
            <person name="Barbosa P."/>
            <person name="Barros P.M."/>
            <person name="Capote T."/>
            <person name="Chaves I."/>
            <person name="Simoes F."/>
            <person name="Abreu I."/>
            <person name="Carrasquinho I."/>
            <person name="Faro C."/>
            <person name="Guimaraes J.B."/>
            <person name="Mendonca D."/>
            <person name="Nobrega F."/>
            <person name="Rodrigues L."/>
            <person name="Saibo N.J.M."/>
            <person name="Varela M.C."/>
            <person name="Egas C."/>
            <person name="Matos J."/>
            <person name="Miguel C.M."/>
            <person name="Oliveira M.M."/>
            <person name="Ricardo C.P."/>
            <person name="Goncalves S."/>
        </authorList>
    </citation>
    <scope>NUCLEOTIDE SEQUENCE [LARGE SCALE GENOMIC DNA]</scope>
    <source>
        <strain evidence="11">cv. HL8</strain>
    </source>
</reference>
<evidence type="ECO:0000256" key="4">
    <source>
        <dbReference type="ARBA" id="ARBA00022531"/>
    </source>
</evidence>